<dbReference type="PANTHER" id="PTHR38036:SF1">
    <property type="entry name" value="UPF0250 PROTEIN YBED"/>
    <property type="match status" value="1"/>
</dbReference>
<dbReference type="InterPro" id="IPR007454">
    <property type="entry name" value="UPF0250_YbeD-like"/>
</dbReference>
<dbReference type="AlphaFoldDB" id="A0A0W0VAQ9"/>
<dbReference type="RefSeq" id="WP_058470999.1">
    <property type="nucleotide sequence ID" value="NZ_CAAAIC010000003.1"/>
</dbReference>
<name>A0A0W0VAQ9_9GAMM</name>
<accession>A0A0W0VAQ9</accession>
<dbReference type="STRING" id="456.Ljor_1525"/>
<dbReference type="PATRIC" id="fig|456.5.peg.1629"/>
<protein>
    <recommendedName>
        <fullName evidence="2">UPF0250 protein Ljor_1525</fullName>
    </recommendedName>
</protein>
<dbReference type="InterPro" id="IPR027471">
    <property type="entry name" value="YbeD-like_sf"/>
</dbReference>
<keyword evidence="4" id="KW-1185">Reference proteome</keyword>
<dbReference type="EMBL" id="LNYJ01000011">
    <property type="protein sequence ID" value="KTD17219.1"/>
    <property type="molecule type" value="Genomic_DNA"/>
</dbReference>
<reference evidence="3 4" key="1">
    <citation type="submission" date="2015-11" db="EMBL/GenBank/DDBJ databases">
        <title>Genomic analysis of 38 Legionella species identifies large and diverse effector repertoires.</title>
        <authorList>
            <person name="Burstein D."/>
            <person name="Amaro F."/>
            <person name="Zusman T."/>
            <person name="Lifshitz Z."/>
            <person name="Cohen O."/>
            <person name="Gilbert J.A."/>
            <person name="Pupko T."/>
            <person name="Shuman H.A."/>
            <person name="Segal G."/>
        </authorList>
    </citation>
    <scope>NUCLEOTIDE SEQUENCE [LARGE SCALE GENOMIC DNA]</scope>
    <source>
        <strain evidence="3 4">BL-540</strain>
    </source>
</reference>
<dbReference type="Proteomes" id="UP000055035">
    <property type="component" value="Unassembled WGS sequence"/>
</dbReference>
<comment type="caution">
    <text evidence="3">The sequence shown here is derived from an EMBL/GenBank/DDBJ whole genome shotgun (WGS) entry which is preliminary data.</text>
</comment>
<dbReference type="GO" id="GO:0005829">
    <property type="term" value="C:cytosol"/>
    <property type="evidence" value="ECO:0007669"/>
    <property type="project" value="TreeGrafter"/>
</dbReference>
<evidence type="ECO:0000313" key="4">
    <source>
        <dbReference type="Proteomes" id="UP000055035"/>
    </source>
</evidence>
<sequence>MTDKKSLIEFPCNFPVKIIGRNNDDLFKEICGIAKKHFPDTLDDAISAKESGQGNYLAITVIIYAHSQLALDALYLELTQHPDIKWVL</sequence>
<dbReference type="PANTHER" id="PTHR38036">
    <property type="entry name" value="UPF0250 PROTEIN YBED"/>
    <property type="match status" value="1"/>
</dbReference>
<dbReference type="Gene3D" id="3.30.70.260">
    <property type="match status" value="1"/>
</dbReference>
<organism evidence="3 4">
    <name type="scientific">Legionella jordanis</name>
    <dbReference type="NCBI Taxonomy" id="456"/>
    <lineage>
        <taxon>Bacteria</taxon>
        <taxon>Pseudomonadati</taxon>
        <taxon>Pseudomonadota</taxon>
        <taxon>Gammaproteobacteria</taxon>
        <taxon>Legionellales</taxon>
        <taxon>Legionellaceae</taxon>
        <taxon>Legionella</taxon>
    </lineage>
</organism>
<proteinExistence type="inferred from homology"/>
<dbReference type="OrthoDB" id="9793424at2"/>
<gene>
    <name evidence="3" type="ORF">Ljor_1525</name>
</gene>
<evidence type="ECO:0000313" key="3">
    <source>
        <dbReference type="EMBL" id="KTD17219.1"/>
    </source>
</evidence>
<evidence type="ECO:0000256" key="2">
    <source>
        <dbReference type="HAMAP-Rule" id="MF_00659"/>
    </source>
</evidence>
<dbReference type="Pfam" id="PF04359">
    <property type="entry name" value="DUF493"/>
    <property type="match status" value="1"/>
</dbReference>
<dbReference type="SUPFAM" id="SSF117991">
    <property type="entry name" value="YbeD/HP0495-like"/>
    <property type="match status" value="1"/>
</dbReference>
<evidence type="ECO:0000256" key="1">
    <source>
        <dbReference type="ARBA" id="ARBA00008460"/>
    </source>
</evidence>
<comment type="similarity">
    <text evidence="1 2">Belongs to the UPF0250 family.</text>
</comment>
<dbReference type="HAMAP" id="MF_00659">
    <property type="entry name" value="UPF0250"/>
    <property type="match status" value="1"/>
</dbReference>